<protein>
    <submittedName>
        <fullName evidence="1">Uncharacterized protein</fullName>
    </submittedName>
</protein>
<sequence length="25" mass="3016">MQRFKLLRITRGTTKSKLNLRNLQV</sequence>
<accession>A0A2P2PSQ4</accession>
<dbReference type="AlphaFoldDB" id="A0A2P2PSQ4"/>
<reference evidence="1" key="1">
    <citation type="submission" date="2018-02" db="EMBL/GenBank/DDBJ databases">
        <title>Rhizophora mucronata_Transcriptome.</title>
        <authorList>
            <person name="Meera S.P."/>
            <person name="Sreeshan A."/>
            <person name="Augustine A."/>
        </authorList>
    </citation>
    <scope>NUCLEOTIDE SEQUENCE</scope>
    <source>
        <tissue evidence="1">Leaf</tissue>
    </source>
</reference>
<proteinExistence type="predicted"/>
<evidence type="ECO:0000313" key="1">
    <source>
        <dbReference type="EMBL" id="MBX57735.1"/>
    </source>
</evidence>
<dbReference type="EMBL" id="GGEC01077251">
    <property type="protein sequence ID" value="MBX57735.1"/>
    <property type="molecule type" value="Transcribed_RNA"/>
</dbReference>
<organism evidence="1">
    <name type="scientific">Rhizophora mucronata</name>
    <name type="common">Asiatic mangrove</name>
    <dbReference type="NCBI Taxonomy" id="61149"/>
    <lineage>
        <taxon>Eukaryota</taxon>
        <taxon>Viridiplantae</taxon>
        <taxon>Streptophyta</taxon>
        <taxon>Embryophyta</taxon>
        <taxon>Tracheophyta</taxon>
        <taxon>Spermatophyta</taxon>
        <taxon>Magnoliopsida</taxon>
        <taxon>eudicotyledons</taxon>
        <taxon>Gunneridae</taxon>
        <taxon>Pentapetalae</taxon>
        <taxon>rosids</taxon>
        <taxon>fabids</taxon>
        <taxon>Malpighiales</taxon>
        <taxon>Rhizophoraceae</taxon>
        <taxon>Rhizophora</taxon>
    </lineage>
</organism>
<name>A0A2P2PSQ4_RHIMU</name>